<dbReference type="InterPro" id="IPR011335">
    <property type="entry name" value="Restrct_endonuc-II-like"/>
</dbReference>
<accession>K9YV97</accession>
<dbReference type="Proteomes" id="UP000010482">
    <property type="component" value="Chromosome"/>
</dbReference>
<dbReference type="AlphaFoldDB" id="K9YV97"/>
<dbReference type="KEGG" id="dsl:Dacsa_1572"/>
<dbReference type="STRING" id="13035.Dacsa_1572"/>
<dbReference type="CDD" id="cd06260">
    <property type="entry name" value="DUF820-like"/>
    <property type="match status" value="1"/>
</dbReference>
<dbReference type="OrthoDB" id="513575at2"/>
<gene>
    <name evidence="2" type="ORF">Dacsa_1572</name>
</gene>
<evidence type="ECO:0000313" key="3">
    <source>
        <dbReference type="Proteomes" id="UP000010482"/>
    </source>
</evidence>
<dbReference type="HOGENOM" id="CLU_076312_3_0_3"/>
<dbReference type="Pfam" id="PF05685">
    <property type="entry name" value="Uma2"/>
    <property type="match status" value="1"/>
</dbReference>
<proteinExistence type="predicted"/>
<protein>
    <recommendedName>
        <fullName evidence="1">Putative restriction endonuclease domain-containing protein</fullName>
    </recommendedName>
</protein>
<dbReference type="SUPFAM" id="SSF52980">
    <property type="entry name" value="Restriction endonuclease-like"/>
    <property type="match status" value="1"/>
</dbReference>
<dbReference type="eggNOG" id="COG4636">
    <property type="taxonomic scope" value="Bacteria"/>
</dbReference>
<evidence type="ECO:0000313" key="2">
    <source>
        <dbReference type="EMBL" id="AFZ50250.1"/>
    </source>
</evidence>
<feature type="domain" description="Putative restriction endonuclease" evidence="1">
    <location>
        <begin position="17"/>
        <end position="187"/>
    </location>
</feature>
<name>K9YV97_DACS8</name>
<dbReference type="PATRIC" id="fig|13035.3.peg.1771"/>
<dbReference type="Gene3D" id="3.90.1570.10">
    <property type="entry name" value="tt1808, chain A"/>
    <property type="match status" value="1"/>
</dbReference>
<dbReference type="InterPro" id="IPR008538">
    <property type="entry name" value="Uma2"/>
</dbReference>
<dbReference type="PANTHER" id="PTHR34107:SF7">
    <property type="entry name" value="SLR2092 PROTEIN"/>
    <property type="match status" value="1"/>
</dbReference>
<dbReference type="InterPro" id="IPR012296">
    <property type="entry name" value="Nuclease_put_TT1808"/>
</dbReference>
<keyword evidence="3" id="KW-1185">Reference proteome</keyword>
<evidence type="ECO:0000259" key="1">
    <source>
        <dbReference type="Pfam" id="PF05685"/>
    </source>
</evidence>
<organism evidence="2 3">
    <name type="scientific">Dactylococcopsis salina (strain PCC 8305)</name>
    <name type="common">Myxobactron salinum</name>
    <dbReference type="NCBI Taxonomy" id="13035"/>
    <lineage>
        <taxon>Bacteria</taxon>
        <taxon>Bacillati</taxon>
        <taxon>Cyanobacteriota</taxon>
        <taxon>Cyanophyceae</taxon>
        <taxon>Nodosilineales</taxon>
        <taxon>Cymatolegaceae</taxon>
        <taxon>Dactylococcopsis</taxon>
    </lineage>
</organism>
<sequence length="191" mass="21880">MMNAITINLQSVELTEEQFFQLCANNRDLRLERNAQGELIIMPPTGGETGNRNARLTQQLMNWTDQDGTGIAFDSSTGFKLPNGANRSPDGAWIPLSRWQELTQKQKEKFIPLCPNFVIELRSPTDKLIDVQNKMQEYLDNGTELGWLINPQDQQVEIYRQNQGIEVLDQPDFLSGEEVLPNFQLDLRAIW</sequence>
<reference evidence="2" key="1">
    <citation type="submission" date="2012-04" db="EMBL/GenBank/DDBJ databases">
        <title>Finished genome of Dactylococcopsis salina PCC 8305.</title>
        <authorList>
            <consortium name="US DOE Joint Genome Institute"/>
            <person name="Gugger M."/>
            <person name="Coursin T."/>
            <person name="Rippka R."/>
            <person name="Tandeau De Marsac N."/>
            <person name="Huntemann M."/>
            <person name="Wei C.-L."/>
            <person name="Han J."/>
            <person name="Detter J.C."/>
            <person name="Han C."/>
            <person name="Tapia R."/>
            <person name="Daligault H."/>
            <person name="Chen A."/>
            <person name="Krypides N."/>
            <person name="Mavromatis K."/>
            <person name="Markowitz V."/>
            <person name="Szeto E."/>
            <person name="Ivanova N."/>
            <person name="Ovchinnikova G."/>
            <person name="Pagani I."/>
            <person name="Pati A."/>
            <person name="Goodwin L."/>
            <person name="Peters L."/>
            <person name="Pitluck S."/>
            <person name="Woyke T."/>
            <person name="Kerfeld C."/>
        </authorList>
    </citation>
    <scope>NUCLEOTIDE SEQUENCE [LARGE SCALE GENOMIC DNA]</scope>
    <source>
        <strain evidence="2">PCC 8305</strain>
    </source>
</reference>
<dbReference type="EMBL" id="CP003944">
    <property type="protein sequence ID" value="AFZ50250.1"/>
    <property type="molecule type" value="Genomic_DNA"/>
</dbReference>
<dbReference type="PANTHER" id="PTHR34107">
    <property type="entry name" value="SLL0198 PROTEIN-RELATED"/>
    <property type="match status" value="1"/>
</dbReference>